<dbReference type="SMART" id="SM00342">
    <property type="entry name" value="HTH_ARAC"/>
    <property type="match status" value="1"/>
</dbReference>
<dbReference type="EMBL" id="SRLA01000007">
    <property type="protein sequence ID" value="TGE03715.1"/>
    <property type="molecule type" value="Genomic_DNA"/>
</dbReference>
<dbReference type="InterPro" id="IPR009057">
    <property type="entry name" value="Homeodomain-like_sf"/>
</dbReference>
<feature type="domain" description="HTH araC/xylS-type" evidence="4">
    <location>
        <begin position="194"/>
        <end position="295"/>
    </location>
</feature>
<evidence type="ECO:0000256" key="2">
    <source>
        <dbReference type="ARBA" id="ARBA00023125"/>
    </source>
</evidence>
<evidence type="ECO:0000256" key="3">
    <source>
        <dbReference type="ARBA" id="ARBA00023163"/>
    </source>
</evidence>
<dbReference type="PANTHER" id="PTHR43280">
    <property type="entry name" value="ARAC-FAMILY TRANSCRIPTIONAL REGULATOR"/>
    <property type="match status" value="1"/>
</dbReference>
<name>A0A4Z0P1K6_9BACT</name>
<keyword evidence="3" id="KW-0804">Transcription</keyword>
<keyword evidence="6" id="KW-1185">Reference proteome</keyword>
<evidence type="ECO:0000313" key="6">
    <source>
        <dbReference type="Proteomes" id="UP000298337"/>
    </source>
</evidence>
<dbReference type="Proteomes" id="UP000298337">
    <property type="component" value="Unassembled WGS sequence"/>
</dbReference>
<organism evidence="5 6">
    <name type="scientific">Hymenobacter fodinae</name>
    <dbReference type="NCBI Taxonomy" id="2510796"/>
    <lineage>
        <taxon>Bacteria</taxon>
        <taxon>Pseudomonadati</taxon>
        <taxon>Bacteroidota</taxon>
        <taxon>Cytophagia</taxon>
        <taxon>Cytophagales</taxon>
        <taxon>Hymenobacteraceae</taxon>
        <taxon>Hymenobacter</taxon>
    </lineage>
</organism>
<dbReference type="SUPFAM" id="SSF46689">
    <property type="entry name" value="Homeodomain-like"/>
    <property type="match status" value="1"/>
</dbReference>
<evidence type="ECO:0000259" key="4">
    <source>
        <dbReference type="PROSITE" id="PS01124"/>
    </source>
</evidence>
<dbReference type="PROSITE" id="PS01124">
    <property type="entry name" value="HTH_ARAC_FAMILY_2"/>
    <property type="match status" value="1"/>
</dbReference>
<evidence type="ECO:0000313" key="5">
    <source>
        <dbReference type="EMBL" id="TGE03715.1"/>
    </source>
</evidence>
<dbReference type="RefSeq" id="WP_135436816.1">
    <property type="nucleotide sequence ID" value="NZ_SRLA01000007.1"/>
</dbReference>
<accession>A0A4Z0P1K6</accession>
<dbReference type="PRINTS" id="PR00032">
    <property type="entry name" value="HTHARAC"/>
</dbReference>
<keyword evidence="2" id="KW-0238">DNA-binding</keyword>
<comment type="caution">
    <text evidence="5">The sequence shown here is derived from an EMBL/GenBank/DDBJ whole genome shotgun (WGS) entry which is preliminary data.</text>
</comment>
<evidence type="ECO:0000256" key="1">
    <source>
        <dbReference type="ARBA" id="ARBA00023015"/>
    </source>
</evidence>
<protein>
    <submittedName>
        <fullName evidence="5">AraC family transcriptional regulator</fullName>
    </submittedName>
</protein>
<dbReference type="PANTHER" id="PTHR43280:SF32">
    <property type="entry name" value="TRANSCRIPTIONAL REGULATORY PROTEIN"/>
    <property type="match status" value="1"/>
</dbReference>
<dbReference type="InterPro" id="IPR020449">
    <property type="entry name" value="Tscrpt_reg_AraC-type_HTH"/>
</dbReference>
<reference evidence="5 6" key="1">
    <citation type="submission" date="2019-04" db="EMBL/GenBank/DDBJ databases">
        <authorList>
            <person name="Feng G."/>
            <person name="Zhang J."/>
            <person name="Zhu H."/>
        </authorList>
    </citation>
    <scope>NUCLEOTIDE SEQUENCE [LARGE SCALE GENOMIC DNA]</scope>
    <source>
        <strain evidence="5 6">92R-1</strain>
    </source>
</reference>
<dbReference type="Pfam" id="PF12833">
    <property type="entry name" value="HTH_18"/>
    <property type="match status" value="1"/>
</dbReference>
<keyword evidence="1" id="KW-0805">Transcription regulation</keyword>
<dbReference type="InterPro" id="IPR018060">
    <property type="entry name" value="HTH_AraC"/>
</dbReference>
<gene>
    <name evidence="5" type="ORF">EU556_24180</name>
</gene>
<dbReference type="GO" id="GO:0003700">
    <property type="term" value="F:DNA-binding transcription factor activity"/>
    <property type="evidence" value="ECO:0007669"/>
    <property type="project" value="InterPro"/>
</dbReference>
<dbReference type="AlphaFoldDB" id="A0A4Z0P1K6"/>
<sequence length="298" mass="34664">MKHFTSISEFHRISGYEPAEHPLLSLLTCQELTYCSFGSSPITTDFYMISLKKIKVGNFLYGKTNYDHDAGSLSFVKPRQVMAINDIELTEKAFVLLMHEDYLLGHPLHAEIKKYGFFDYEANEALHLSPREEQIMWDLYHQMDFEYRNNPDEYSRDIILTHLASLLKYSQRFYKRQFLNRSPLSGTTASRFTDLLTAYFEDGLLQTEGLPTVKYLAEKLHTSPRYLTDLLRQETGKTALDHIHLFLLGEAKNLLISTDNTIAQTAYQLGFENPPYFSRLFKKEVGLTPHEYRAQFLN</sequence>
<dbReference type="GO" id="GO:0043565">
    <property type="term" value="F:sequence-specific DNA binding"/>
    <property type="evidence" value="ECO:0007669"/>
    <property type="project" value="InterPro"/>
</dbReference>
<dbReference type="OrthoDB" id="643086at2"/>
<proteinExistence type="predicted"/>
<dbReference type="Gene3D" id="1.10.10.60">
    <property type="entry name" value="Homeodomain-like"/>
    <property type="match status" value="2"/>
</dbReference>